<dbReference type="Pfam" id="PF17820">
    <property type="entry name" value="PDZ_6"/>
    <property type="match status" value="2"/>
</dbReference>
<evidence type="ECO:0000259" key="4">
    <source>
        <dbReference type="PROSITE" id="PS50106"/>
    </source>
</evidence>
<dbReference type="GO" id="GO:0016324">
    <property type="term" value="C:apical plasma membrane"/>
    <property type="evidence" value="ECO:0007669"/>
    <property type="project" value="TreeGrafter"/>
</dbReference>
<evidence type="ECO:0000313" key="5">
    <source>
        <dbReference type="Ensembl" id="ENSSFOP00015013090.2"/>
    </source>
</evidence>
<dbReference type="SMART" id="SM00228">
    <property type="entry name" value="PDZ"/>
    <property type="match status" value="4"/>
</dbReference>
<dbReference type="AlphaFoldDB" id="A0A8C9RIL8"/>
<dbReference type="CDD" id="cd06768">
    <property type="entry name" value="PDZ_NHERF-like"/>
    <property type="match status" value="3"/>
</dbReference>
<reference evidence="5" key="3">
    <citation type="submission" date="2025-09" db="UniProtKB">
        <authorList>
            <consortium name="Ensembl"/>
        </authorList>
    </citation>
    <scope>IDENTIFICATION</scope>
</reference>
<keyword evidence="3" id="KW-0677">Repeat</keyword>
<reference evidence="5" key="2">
    <citation type="submission" date="2025-08" db="UniProtKB">
        <authorList>
            <consortium name="Ensembl"/>
        </authorList>
    </citation>
    <scope>IDENTIFICATION</scope>
</reference>
<dbReference type="SUPFAM" id="SSF50156">
    <property type="entry name" value="PDZ domain-like"/>
    <property type="match status" value="4"/>
</dbReference>
<feature type="domain" description="PDZ" evidence="4">
    <location>
        <begin position="256"/>
        <end position="339"/>
    </location>
</feature>
<evidence type="ECO:0000256" key="1">
    <source>
        <dbReference type="ARBA" id="ARBA00004236"/>
    </source>
</evidence>
<organism evidence="5 6">
    <name type="scientific">Scleropages formosus</name>
    <name type="common">Asian bonytongue</name>
    <name type="synonym">Osteoglossum formosum</name>
    <dbReference type="NCBI Taxonomy" id="113540"/>
    <lineage>
        <taxon>Eukaryota</taxon>
        <taxon>Metazoa</taxon>
        <taxon>Chordata</taxon>
        <taxon>Craniata</taxon>
        <taxon>Vertebrata</taxon>
        <taxon>Euteleostomi</taxon>
        <taxon>Actinopterygii</taxon>
        <taxon>Neopterygii</taxon>
        <taxon>Teleostei</taxon>
        <taxon>Osteoglossocephala</taxon>
        <taxon>Osteoglossomorpha</taxon>
        <taxon>Osteoglossiformes</taxon>
        <taxon>Osteoglossidae</taxon>
        <taxon>Scleropages</taxon>
    </lineage>
</organism>
<keyword evidence="6" id="KW-1185">Reference proteome</keyword>
<dbReference type="Pfam" id="PF00595">
    <property type="entry name" value="PDZ"/>
    <property type="match status" value="2"/>
</dbReference>
<dbReference type="InterPro" id="IPR041489">
    <property type="entry name" value="PDZ_6"/>
</dbReference>
<dbReference type="Ensembl" id="ENSSFOT00015013254.2">
    <property type="protein sequence ID" value="ENSSFOP00015013090.2"/>
    <property type="gene ID" value="ENSSFOG00015008409.2"/>
</dbReference>
<protein>
    <submittedName>
        <fullName evidence="5">NHERF family PDZ scaffold protein 4b</fullName>
    </submittedName>
</protein>
<feature type="domain" description="PDZ" evidence="4">
    <location>
        <begin position="37"/>
        <end position="118"/>
    </location>
</feature>
<dbReference type="Gene3D" id="2.30.42.10">
    <property type="match status" value="4"/>
</dbReference>
<feature type="domain" description="PDZ" evidence="4">
    <location>
        <begin position="392"/>
        <end position="472"/>
    </location>
</feature>
<accession>A0A8C9RIL8</accession>
<sequence>MELQKFTFNPKEGIDNPALVISDDTGRFVTLGPTPRLCVLRRGERESFGFQLCKEKDSRDHVVRQVEPWSVAQRSGLRDGDRLLEVNEEFVGDVGHLRVAQKIQVCGTQLCLLVLSSKDYQWAMSEGYDLRELARAHHGEGYTRPRLCYIPKDPEAGLGFSITPVEGEKGRYWVNTVSGGPAEWAGVCRGDRLVWINGTWASALTYWALNRMVKKCVNHVTVLVIDHESECSYIRRQLPILPAMATTHNLPHQPTDLDLVQGPNGYGFLLRQERIRSVHTAHLLRDIDVGSPAEEAGMQEGDMLLAVNGEAVETLEHEDIVYRVRHSGQRVTLTIIHAQGRDFYLKLGLSPLLFSHGNRSEKYRKQMEQAEVTALPTELPQQFQASFPCPRLCVLERGPNGFGFHLGCIPHEPGTFVGQVAAGGSGEKAGLFEGDVLVEVNGKNVEEEYLEDVVMLVKEGGGSLQMLVVERCGYERLKRSGTPIRPGLVHTFTECWEYTYN</sequence>
<gene>
    <name evidence="5" type="primary">NHERF4</name>
    <name evidence="5" type="synonym">nherf4b</name>
</gene>
<evidence type="ECO:0000256" key="2">
    <source>
        <dbReference type="ARBA" id="ARBA00022475"/>
    </source>
</evidence>
<proteinExistence type="predicted"/>
<dbReference type="GO" id="GO:0072659">
    <property type="term" value="P:protein localization to plasma membrane"/>
    <property type="evidence" value="ECO:0007669"/>
    <property type="project" value="TreeGrafter"/>
</dbReference>
<dbReference type="InterPro" id="IPR051067">
    <property type="entry name" value="NHER"/>
</dbReference>
<dbReference type="InterPro" id="IPR036034">
    <property type="entry name" value="PDZ_sf"/>
</dbReference>
<dbReference type="PROSITE" id="PS50106">
    <property type="entry name" value="PDZ"/>
    <property type="match status" value="4"/>
</dbReference>
<evidence type="ECO:0000256" key="3">
    <source>
        <dbReference type="ARBA" id="ARBA00022737"/>
    </source>
</evidence>
<feature type="domain" description="PDZ" evidence="4">
    <location>
        <begin position="147"/>
        <end position="228"/>
    </location>
</feature>
<dbReference type="PANTHER" id="PTHR14191">
    <property type="entry name" value="PDZ DOMAIN CONTAINING PROTEIN"/>
    <property type="match status" value="1"/>
</dbReference>
<keyword evidence="2" id="KW-1003">Cell membrane</keyword>
<evidence type="ECO:0000313" key="6">
    <source>
        <dbReference type="Proteomes" id="UP000694397"/>
    </source>
</evidence>
<dbReference type="GeneTree" id="ENSGT00950000182849"/>
<comment type="subcellular location">
    <subcellularLocation>
        <location evidence="1">Cell membrane</location>
    </subcellularLocation>
</comment>
<dbReference type="GO" id="GO:0043495">
    <property type="term" value="F:protein-membrane adaptor activity"/>
    <property type="evidence" value="ECO:0007669"/>
    <property type="project" value="TreeGrafter"/>
</dbReference>
<keyword evidence="2" id="KW-0472">Membrane</keyword>
<name>A0A8C9RIL8_SCLFO</name>
<dbReference type="PANTHER" id="PTHR14191:SF20">
    <property type="entry name" value="NA(+)_H(+) EXCHANGE REGULATORY COFACTOR NHE-RF4"/>
    <property type="match status" value="1"/>
</dbReference>
<dbReference type="Proteomes" id="UP000694397">
    <property type="component" value="Chromosome 4"/>
</dbReference>
<dbReference type="InterPro" id="IPR001478">
    <property type="entry name" value="PDZ"/>
</dbReference>
<reference evidence="5 6" key="1">
    <citation type="submission" date="2019-04" db="EMBL/GenBank/DDBJ databases">
        <authorList>
            <consortium name="Wellcome Sanger Institute Data Sharing"/>
        </authorList>
    </citation>
    <scope>NUCLEOTIDE SEQUENCE [LARGE SCALE GENOMIC DNA]</scope>
</reference>